<proteinExistence type="predicted"/>
<dbReference type="SUPFAM" id="SSF47240">
    <property type="entry name" value="Ferritin-like"/>
    <property type="match status" value="1"/>
</dbReference>
<name>A0A328ADZ3_9CAUL</name>
<evidence type="ECO:0000256" key="3">
    <source>
        <dbReference type="ARBA" id="ARBA00023004"/>
    </source>
</evidence>
<dbReference type="Pfam" id="PF22277">
    <property type="entry name" value="EncFtn-like"/>
    <property type="match status" value="1"/>
</dbReference>
<comment type="subcellular location">
    <subcellularLocation>
        <location evidence="4">Encapsulin nanocompartment</location>
    </subcellularLocation>
</comment>
<keyword evidence="2" id="KW-0479">Metal-binding</keyword>
<comment type="caution">
    <text evidence="6">The sequence shown here is derived from an EMBL/GenBank/DDBJ whole genome shotgun (WGS) entry which is preliminary data.</text>
</comment>
<keyword evidence="5" id="KW-1284">Encapsulin nanocompartment</keyword>
<reference evidence="7" key="1">
    <citation type="submission" date="2018-05" db="EMBL/GenBank/DDBJ databases">
        <authorList>
            <person name="Li X."/>
        </authorList>
    </citation>
    <scope>NUCLEOTIDE SEQUENCE [LARGE SCALE GENOMIC DNA]</scope>
    <source>
        <strain evidence="7">LX32</strain>
    </source>
</reference>
<dbReference type="EMBL" id="QFYQ01000001">
    <property type="protein sequence ID" value="RAK53063.1"/>
    <property type="molecule type" value="Genomic_DNA"/>
</dbReference>
<sequence>MSSEVLHVAREKLSRKTLEMHYAITSLMEELEAVDWYRQRADDTEDTELKAILLHNAREELEHAAMVLEWIRRNDGETDAQLKEYLFKSGSIAGREEEASDKHGL</sequence>
<evidence type="ECO:0000256" key="4">
    <source>
        <dbReference type="ARBA" id="ARBA00033738"/>
    </source>
</evidence>
<dbReference type="GO" id="GO:0006879">
    <property type="term" value="P:intracellular iron ion homeostasis"/>
    <property type="evidence" value="ECO:0007669"/>
    <property type="project" value="UniProtKB-KW"/>
</dbReference>
<accession>A0A328ADZ3</accession>
<dbReference type="OrthoDB" id="9796238at2"/>
<evidence type="ECO:0000256" key="1">
    <source>
        <dbReference type="ARBA" id="ARBA00022434"/>
    </source>
</evidence>
<dbReference type="InterPro" id="IPR054581">
    <property type="entry name" value="EncFtn-like"/>
</dbReference>
<dbReference type="GO" id="GO:0140737">
    <property type="term" value="C:encapsulin nanocompartment"/>
    <property type="evidence" value="ECO:0007669"/>
    <property type="project" value="UniProtKB-SubCell"/>
</dbReference>
<evidence type="ECO:0000256" key="5">
    <source>
        <dbReference type="ARBA" id="ARBA00033787"/>
    </source>
</evidence>
<keyword evidence="1" id="KW-0409">Iron storage</keyword>
<evidence type="ECO:0000313" key="7">
    <source>
        <dbReference type="Proteomes" id="UP000249254"/>
    </source>
</evidence>
<dbReference type="InterPro" id="IPR009078">
    <property type="entry name" value="Ferritin-like_SF"/>
</dbReference>
<keyword evidence="3" id="KW-0408">Iron</keyword>
<organism evidence="6 7">
    <name type="scientific">Phenylobacterium soli</name>
    <dbReference type="NCBI Taxonomy" id="2170551"/>
    <lineage>
        <taxon>Bacteria</taxon>
        <taxon>Pseudomonadati</taxon>
        <taxon>Pseudomonadota</taxon>
        <taxon>Alphaproteobacteria</taxon>
        <taxon>Caulobacterales</taxon>
        <taxon>Caulobacteraceae</taxon>
        <taxon>Phenylobacterium</taxon>
    </lineage>
</organism>
<dbReference type="RefSeq" id="WP_111526816.1">
    <property type="nucleotide sequence ID" value="NZ_JBHRSG010000001.1"/>
</dbReference>
<dbReference type="GO" id="GO:0046872">
    <property type="term" value="F:metal ion binding"/>
    <property type="evidence" value="ECO:0007669"/>
    <property type="project" value="UniProtKB-KW"/>
</dbReference>
<evidence type="ECO:0000313" key="6">
    <source>
        <dbReference type="EMBL" id="RAK53063.1"/>
    </source>
</evidence>
<dbReference type="AlphaFoldDB" id="A0A328ADZ3"/>
<evidence type="ECO:0000256" key="2">
    <source>
        <dbReference type="ARBA" id="ARBA00022723"/>
    </source>
</evidence>
<gene>
    <name evidence="6" type="ORF">DJ017_00205</name>
</gene>
<protein>
    <submittedName>
        <fullName evidence="6">Ferritin</fullName>
    </submittedName>
</protein>
<keyword evidence="7" id="KW-1185">Reference proteome</keyword>
<dbReference type="Proteomes" id="UP000249254">
    <property type="component" value="Unassembled WGS sequence"/>
</dbReference>
<dbReference type="Gene3D" id="6.10.140.1960">
    <property type="match status" value="1"/>
</dbReference>